<evidence type="ECO:0000259" key="1">
    <source>
        <dbReference type="Pfam" id="PF08241"/>
    </source>
</evidence>
<dbReference type="AlphaFoldDB" id="A0A1F7I2Q1"/>
<name>A0A1F7I2Q1_9BACT</name>
<evidence type="ECO:0000313" key="2">
    <source>
        <dbReference type="EMBL" id="OGK37644.1"/>
    </source>
</evidence>
<evidence type="ECO:0000313" key="3">
    <source>
        <dbReference type="Proteomes" id="UP000176803"/>
    </source>
</evidence>
<dbReference type="Gene3D" id="3.40.50.150">
    <property type="entry name" value="Vaccinia Virus protein VP39"/>
    <property type="match status" value="1"/>
</dbReference>
<proteinExistence type="predicted"/>
<dbReference type="CDD" id="cd02440">
    <property type="entry name" value="AdoMet_MTases"/>
    <property type="match status" value="1"/>
</dbReference>
<sequence length="187" mass="20828">MDDVKKVADTYNQFGDYYHQSRTQTSGRLHNELIDMPATLSLLPDDLSGVNILDAGCGSGIYSVLLAKKKARVTGIDASSKMIEIARKEKPAGLVITYQVGNLYTLDFEKETFDIVLCAYVLENVKDIHEAFTQFNKVLKSGGVCVFSVSHPFRANSVRTKKNGKEIWVMEDYFSSAVRQSDFGHGM</sequence>
<reference evidence="2 3" key="1">
    <citation type="journal article" date="2016" name="Nat. Commun.">
        <title>Thousands of microbial genomes shed light on interconnected biogeochemical processes in an aquifer system.</title>
        <authorList>
            <person name="Anantharaman K."/>
            <person name="Brown C.T."/>
            <person name="Hug L.A."/>
            <person name="Sharon I."/>
            <person name="Castelle C.J."/>
            <person name="Probst A.J."/>
            <person name="Thomas B.C."/>
            <person name="Singh A."/>
            <person name="Wilkins M.J."/>
            <person name="Karaoz U."/>
            <person name="Brodie E.L."/>
            <person name="Williams K.H."/>
            <person name="Hubbard S.S."/>
            <person name="Banfield J.F."/>
        </authorList>
    </citation>
    <scope>NUCLEOTIDE SEQUENCE [LARGE SCALE GENOMIC DNA]</scope>
</reference>
<dbReference type="SUPFAM" id="SSF53335">
    <property type="entry name" value="S-adenosyl-L-methionine-dependent methyltransferases"/>
    <property type="match status" value="1"/>
</dbReference>
<protein>
    <recommendedName>
        <fullName evidence="1">Methyltransferase type 11 domain-containing protein</fullName>
    </recommendedName>
</protein>
<gene>
    <name evidence="2" type="ORF">A3F03_03820</name>
</gene>
<dbReference type="InterPro" id="IPR029063">
    <property type="entry name" value="SAM-dependent_MTases_sf"/>
</dbReference>
<dbReference type="PANTHER" id="PTHR43861">
    <property type="entry name" value="TRANS-ACONITATE 2-METHYLTRANSFERASE-RELATED"/>
    <property type="match status" value="1"/>
</dbReference>
<organism evidence="2 3">
    <name type="scientific">Candidatus Roizmanbacteria bacterium RIFCSPHIGHO2_12_FULL_41_11</name>
    <dbReference type="NCBI Taxonomy" id="1802052"/>
    <lineage>
        <taxon>Bacteria</taxon>
        <taxon>Candidatus Roizmaniibacteriota</taxon>
    </lineage>
</organism>
<dbReference type="EMBL" id="MGAC01000035">
    <property type="protein sequence ID" value="OGK37644.1"/>
    <property type="molecule type" value="Genomic_DNA"/>
</dbReference>
<feature type="domain" description="Methyltransferase type 11" evidence="1">
    <location>
        <begin position="53"/>
        <end position="147"/>
    </location>
</feature>
<comment type="caution">
    <text evidence="2">The sequence shown here is derived from an EMBL/GenBank/DDBJ whole genome shotgun (WGS) entry which is preliminary data.</text>
</comment>
<accession>A0A1F7I2Q1</accession>
<feature type="non-terminal residue" evidence="2">
    <location>
        <position position="187"/>
    </location>
</feature>
<dbReference type="Proteomes" id="UP000176803">
    <property type="component" value="Unassembled WGS sequence"/>
</dbReference>
<dbReference type="Pfam" id="PF08241">
    <property type="entry name" value="Methyltransf_11"/>
    <property type="match status" value="1"/>
</dbReference>
<dbReference type="GO" id="GO:0008757">
    <property type="term" value="F:S-adenosylmethionine-dependent methyltransferase activity"/>
    <property type="evidence" value="ECO:0007669"/>
    <property type="project" value="InterPro"/>
</dbReference>
<dbReference type="InterPro" id="IPR013216">
    <property type="entry name" value="Methyltransf_11"/>
</dbReference>